<dbReference type="EMBL" id="UZAJ01008704">
    <property type="protein sequence ID" value="VDO53498.1"/>
    <property type="molecule type" value="Genomic_DNA"/>
</dbReference>
<dbReference type="WBParaSite" id="OFLC_0000798801-mRNA-1">
    <property type="protein sequence ID" value="OFLC_0000798801-mRNA-1"/>
    <property type="gene ID" value="OFLC_0000798801"/>
</dbReference>
<keyword evidence="3" id="KW-1185">Reference proteome</keyword>
<dbReference type="InterPro" id="IPR013783">
    <property type="entry name" value="Ig-like_fold"/>
</dbReference>
<dbReference type="AlphaFoldDB" id="A0A183HKH7"/>
<reference evidence="4" key="1">
    <citation type="submission" date="2016-06" db="UniProtKB">
        <authorList>
            <consortium name="WormBaseParasite"/>
        </authorList>
    </citation>
    <scope>IDENTIFICATION</scope>
</reference>
<proteinExistence type="predicted"/>
<dbReference type="CDD" id="cd00063">
    <property type="entry name" value="FN3"/>
    <property type="match status" value="1"/>
</dbReference>
<evidence type="ECO:0000313" key="4">
    <source>
        <dbReference type="WBParaSite" id="OFLC_0000798801-mRNA-1"/>
    </source>
</evidence>
<evidence type="ECO:0000259" key="1">
    <source>
        <dbReference type="PROSITE" id="PS50853"/>
    </source>
</evidence>
<dbReference type="Gene3D" id="2.60.40.10">
    <property type="entry name" value="Immunoglobulins"/>
    <property type="match status" value="1"/>
</dbReference>
<feature type="domain" description="Fibronectin type-III" evidence="1">
    <location>
        <begin position="1"/>
        <end position="58"/>
    </location>
</feature>
<protein>
    <submittedName>
        <fullName evidence="4">Fibronectin type-III domain-containing protein</fullName>
    </submittedName>
</protein>
<evidence type="ECO:0000313" key="2">
    <source>
        <dbReference type="EMBL" id="VDO53498.1"/>
    </source>
</evidence>
<dbReference type="SUPFAM" id="SSF49265">
    <property type="entry name" value="Fibronectin type III"/>
    <property type="match status" value="1"/>
</dbReference>
<dbReference type="InterPro" id="IPR036116">
    <property type="entry name" value="FN3_sf"/>
</dbReference>
<sequence length="98" mass="11596">MKREGEEKWVTAIETTQSNVTVKELEPGSTYRFRVRTVVANVTSEPSEESELVRAFKSFVKLLMKFIKLEKELDILKWKKTLLAYKHRFYTKLVKKIV</sequence>
<dbReference type="PROSITE" id="PS50853">
    <property type="entry name" value="FN3"/>
    <property type="match status" value="1"/>
</dbReference>
<reference evidence="2 3" key="2">
    <citation type="submission" date="2018-11" db="EMBL/GenBank/DDBJ databases">
        <authorList>
            <consortium name="Pathogen Informatics"/>
        </authorList>
    </citation>
    <scope>NUCLEOTIDE SEQUENCE [LARGE SCALE GENOMIC DNA]</scope>
</reference>
<name>A0A183HKH7_9BILA</name>
<dbReference type="Proteomes" id="UP000267606">
    <property type="component" value="Unassembled WGS sequence"/>
</dbReference>
<dbReference type="InterPro" id="IPR003961">
    <property type="entry name" value="FN3_dom"/>
</dbReference>
<organism evidence="4">
    <name type="scientific">Onchocerca flexuosa</name>
    <dbReference type="NCBI Taxonomy" id="387005"/>
    <lineage>
        <taxon>Eukaryota</taxon>
        <taxon>Metazoa</taxon>
        <taxon>Ecdysozoa</taxon>
        <taxon>Nematoda</taxon>
        <taxon>Chromadorea</taxon>
        <taxon>Rhabditida</taxon>
        <taxon>Spirurina</taxon>
        <taxon>Spiruromorpha</taxon>
        <taxon>Filarioidea</taxon>
        <taxon>Onchocercidae</taxon>
        <taxon>Onchocerca</taxon>
    </lineage>
</organism>
<evidence type="ECO:0000313" key="3">
    <source>
        <dbReference type="Proteomes" id="UP000267606"/>
    </source>
</evidence>
<gene>
    <name evidence="2" type="ORF">OFLC_LOCUS7985</name>
</gene>
<accession>A0A183HKH7</accession>
<dbReference type="Pfam" id="PF00041">
    <property type="entry name" value="fn3"/>
    <property type="match status" value="1"/>
</dbReference>